<feature type="domain" description="DNA-repair protein Xrcc1 N-terminal" evidence="1">
    <location>
        <begin position="21"/>
        <end position="153"/>
    </location>
</feature>
<evidence type="ECO:0000313" key="3">
    <source>
        <dbReference type="Proteomes" id="UP000675881"/>
    </source>
</evidence>
<organism evidence="2 3">
    <name type="scientific">Lepeophtheirus salmonis</name>
    <name type="common">Salmon louse</name>
    <name type="synonym">Caligus salmonis</name>
    <dbReference type="NCBI Taxonomy" id="72036"/>
    <lineage>
        <taxon>Eukaryota</taxon>
        <taxon>Metazoa</taxon>
        <taxon>Ecdysozoa</taxon>
        <taxon>Arthropoda</taxon>
        <taxon>Crustacea</taxon>
        <taxon>Multicrustacea</taxon>
        <taxon>Hexanauplia</taxon>
        <taxon>Copepoda</taxon>
        <taxon>Siphonostomatoida</taxon>
        <taxon>Caligidae</taxon>
        <taxon>Lepeophtheirus</taxon>
    </lineage>
</organism>
<dbReference type="GO" id="GO:0000012">
    <property type="term" value="P:single strand break repair"/>
    <property type="evidence" value="ECO:0007669"/>
    <property type="project" value="InterPro"/>
</dbReference>
<dbReference type="Proteomes" id="UP000675881">
    <property type="component" value="Chromosome 3"/>
</dbReference>
<dbReference type="GO" id="GO:0003684">
    <property type="term" value="F:damaged DNA binding"/>
    <property type="evidence" value="ECO:0007669"/>
    <property type="project" value="InterPro"/>
</dbReference>
<evidence type="ECO:0000259" key="1">
    <source>
        <dbReference type="Pfam" id="PF01834"/>
    </source>
</evidence>
<sequence length="373" mass="42108">MSSEVTAKISELIWLSSLSESSNTKSFFLKGLGKWTTTPRDFRSLRGEERFMEVEMKLSSPMRILGIDVGNYWSAFITVWGSRDLNASHSLLSSKILLSRSDSVTGNASKGEGVLFFDEKSFESDSKDLFYDRLKIKVTQPYNIPTDRFGLSMFVVRGTHSTKSKASILDEKGLSNGNSHVKQRNGIENLIAKVGKHVVEPSKKTYLRDLLPSVPPSSSPHWTTLLRNYLNTVTSPMAMSAPSLLKQFLRKKNPNISLNNGQKALGESQIKRQLSSLHSPLSKNTVLNPIQDNKELHRSVRKVLKVSPVNSSPAELLRLFHKVNPNIVLSKREKERIKLDFIKYCSSPKRKRRSESVEVIHQVKKEIKALLSR</sequence>
<dbReference type="InterPro" id="IPR002706">
    <property type="entry name" value="Xrcc1_N"/>
</dbReference>
<dbReference type="Pfam" id="PF01834">
    <property type="entry name" value="XRCC1_N"/>
    <property type="match status" value="1"/>
</dbReference>
<dbReference type="EMBL" id="HG994582">
    <property type="protein sequence ID" value="CAF2889559.1"/>
    <property type="molecule type" value="Genomic_DNA"/>
</dbReference>
<reference evidence="2" key="1">
    <citation type="submission" date="2021-02" db="EMBL/GenBank/DDBJ databases">
        <authorList>
            <person name="Bekaert M."/>
        </authorList>
    </citation>
    <scope>NUCLEOTIDE SEQUENCE</scope>
    <source>
        <strain evidence="2">IoA-00</strain>
    </source>
</reference>
<dbReference type="PANTHER" id="PTHR11370">
    <property type="entry name" value="DNA-REPAIR PROTEIN XRCC1"/>
    <property type="match status" value="1"/>
</dbReference>
<gene>
    <name evidence="2" type="ORF">LSAA_6997</name>
</gene>
<dbReference type="PANTHER" id="PTHR11370:SF5">
    <property type="entry name" value="DNA REPAIR PROTEIN XRCC1"/>
    <property type="match status" value="1"/>
</dbReference>
<dbReference type="InterPro" id="IPR008979">
    <property type="entry name" value="Galactose-bd-like_sf"/>
</dbReference>
<accession>A0A7R8H6U4</accession>
<evidence type="ECO:0000313" key="2">
    <source>
        <dbReference type="EMBL" id="CAF2889559.1"/>
    </source>
</evidence>
<dbReference type="Gene3D" id="2.60.120.260">
    <property type="entry name" value="Galactose-binding domain-like"/>
    <property type="match status" value="1"/>
</dbReference>
<dbReference type="AlphaFoldDB" id="A0A7R8H6U4"/>
<dbReference type="SUPFAM" id="SSF49785">
    <property type="entry name" value="Galactose-binding domain-like"/>
    <property type="match status" value="1"/>
</dbReference>
<protein>
    <submittedName>
        <fullName evidence="2">(salmon louse) hypothetical protein</fullName>
    </submittedName>
</protein>
<proteinExistence type="predicted"/>
<keyword evidence="3" id="KW-1185">Reference proteome</keyword>
<name>A0A7R8H6U4_LEPSM</name>
<dbReference type="GO" id="GO:0005634">
    <property type="term" value="C:nucleus"/>
    <property type="evidence" value="ECO:0007669"/>
    <property type="project" value="InterPro"/>
</dbReference>